<dbReference type="AlphaFoldDB" id="A0A8S8Z9Z3"/>
<name>A0A8S8Z9Z3_SORMA</name>
<dbReference type="VEuPathDB" id="FungiDB:SMAC_09729"/>
<evidence type="ECO:0000313" key="2">
    <source>
        <dbReference type="EMBL" id="KAA8624021.1"/>
    </source>
</evidence>
<feature type="region of interest" description="Disordered" evidence="1">
    <location>
        <begin position="25"/>
        <end position="48"/>
    </location>
</feature>
<dbReference type="Proteomes" id="UP000433876">
    <property type="component" value="Unassembled WGS sequence"/>
</dbReference>
<feature type="compositionally biased region" description="Basic residues" evidence="1">
    <location>
        <begin position="29"/>
        <end position="42"/>
    </location>
</feature>
<evidence type="ECO:0000313" key="3">
    <source>
        <dbReference type="Proteomes" id="UP000433876"/>
    </source>
</evidence>
<comment type="caution">
    <text evidence="2">The sequence shown here is derived from an EMBL/GenBank/DDBJ whole genome shotgun (WGS) entry which is preliminary data.</text>
</comment>
<proteinExistence type="predicted"/>
<sequence>MNASSSGNLRVMDEGVKEVMLAMVEATKQGRHDKKRRRRKKETRKEMKQELQMIKVRLDDFFDLIPTKPPATNKLNKRRRQAQALLSDSPGKNEEPACLWLGQWNLNRYLYGKSPSGCWSFGGETR</sequence>
<feature type="region of interest" description="Disordered" evidence="1">
    <location>
        <begin position="67"/>
        <end position="92"/>
    </location>
</feature>
<protein>
    <submittedName>
        <fullName evidence="2">Uncharacterized protein</fullName>
    </submittedName>
</protein>
<gene>
    <name evidence="2" type="ORF">SMACR_09729</name>
</gene>
<accession>A0A8S8Z9Z3</accession>
<dbReference type="EMBL" id="NMPR01000273">
    <property type="protein sequence ID" value="KAA8624021.1"/>
    <property type="molecule type" value="Genomic_DNA"/>
</dbReference>
<reference evidence="2 3" key="1">
    <citation type="submission" date="2017-07" db="EMBL/GenBank/DDBJ databases">
        <title>Genome sequence of the Sordaria macrospora wild type strain R19027.</title>
        <authorList>
            <person name="Nowrousian M."/>
            <person name="Teichert I."/>
            <person name="Kueck U."/>
        </authorList>
    </citation>
    <scope>NUCLEOTIDE SEQUENCE [LARGE SCALE GENOMIC DNA]</scope>
    <source>
        <strain evidence="2 3">R19027</strain>
        <tissue evidence="2">Mycelium</tissue>
    </source>
</reference>
<evidence type="ECO:0000256" key="1">
    <source>
        <dbReference type="SAM" id="MobiDB-lite"/>
    </source>
</evidence>
<organism evidence="2 3">
    <name type="scientific">Sordaria macrospora</name>
    <dbReference type="NCBI Taxonomy" id="5147"/>
    <lineage>
        <taxon>Eukaryota</taxon>
        <taxon>Fungi</taxon>
        <taxon>Dikarya</taxon>
        <taxon>Ascomycota</taxon>
        <taxon>Pezizomycotina</taxon>
        <taxon>Sordariomycetes</taxon>
        <taxon>Sordariomycetidae</taxon>
        <taxon>Sordariales</taxon>
        <taxon>Sordariaceae</taxon>
        <taxon>Sordaria</taxon>
    </lineage>
</organism>